<evidence type="ECO:0000313" key="11">
    <source>
        <dbReference type="Proteomes" id="UP001200022"/>
    </source>
</evidence>
<reference evidence="10 11" key="1">
    <citation type="submission" date="2022-01" db="EMBL/GenBank/DDBJ databases">
        <title>Draft genome sequence of Sabulilitoribacter multivorans KCTC 32326.</title>
        <authorList>
            <person name="Oh J.-S."/>
        </authorList>
    </citation>
    <scope>NUCLEOTIDE SEQUENCE [LARGE SCALE GENOMIC DNA]</scope>
    <source>
        <strain evidence="10 11">M-M16</strain>
    </source>
</reference>
<dbReference type="InterPro" id="IPR011006">
    <property type="entry name" value="CheY-like_superfamily"/>
</dbReference>
<dbReference type="SMART" id="SM00028">
    <property type="entry name" value="TPR"/>
    <property type="match status" value="2"/>
</dbReference>
<feature type="domain" description="Response regulatory" evidence="9">
    <location>
        <begin position="625"/>
        <end position="739"/>
    </location>
</feature>
<protein>
    <recommendedName>
        <fullName evidence="2">histidine kinase</fullName>
        <ecNumber evidence="2">2.7.13.3</ecNumber>
    </recommendedName>
</protein>
<sequence>MKKSLLICFLCFSILTFGKEDRDIIKQIDELNTSALKSYKNNDIVKSFKEFINAKALSDSIQDNYGSAIANYNLGNIYNLMEDYKSAEEHYLLTLKVLKGLDDDYLTASSYFKLADIYRDKVNYNKAIDYYEKALKFSSRKYDTDSSEKKQLEQVFFDSRTSLCELYIENNDLEKALLSLLKINDAFKAQKVNSNSEGYFKYIYGIYYARQELHNHANSKFREATILLENKSEAIDLDLLTKVYLQLSISLAKSGKSTEAYLTLLDHNSYKDKLLNEEKTRQDLITKAKFLIEDYKNDAEMANAERLQQLAISNRIKKINVAIFITLLLLVISMLVIYRSYIAKRKLSKSLEIKNNELETAKNAALKTSELKSKFISNVSHELRTPLYGVVGITSLLLDNSNLNKTDRKHLKSLKYSGDYLLNLINDILQVSKMEANKIELKSISVNLKELLNDITNSFSYRLQETNNQMIISIDNYVPEYVKCDKVRLSQILINLIGNSIKFTTNGAINLNVRLLSLDENNVGLRFEVIDNGIGIPKEKFDTIFDNFSQLEDSNLNYQGTGLGLSITKNLIELFKSEIKLESQVGKGTQISFEVDFELDQNKTKIVSNFKALENKVEDSKETYRILVAEDNKINQVVTKNLLKKQGYLCTIVENGKEVLNEIKNNHYDLILMDINMPIMNGNEATEAIRRFNKSLPIIALTAADIDEVKQNCINVGYNDIILKPFDNYEFFQVINQNIENAKKEHNIRFIKAS</sequence>
<keyword evidence="4" id="KW-0902">Two-component regulatory system</keyword>
<evidence type="ECO:0000256" key="5">
    <source>
        <dbReference type="PROSITE-ProRule" id="PRU00169"/>
    </source>
</evidence>
<evidence type="ECO:0000256" key="1">
    <source>
        <dbReference type="ARBA" id="ARBA00000085"/>
    </source>
</evidence>
<evidence type="ECO:0000256" key="2">
    <source>
        <dbReference type="ARBA" id="ARBA00012438"/>
    </source>
</evidence>
<evidence type="ECO:0000256" key="6">
    <source>
        <dbReference type="PROSITE-ProRule" id="PRU00339"/>
    </source>
</evidence>
<dbReference type="Gene3D" id="1.25.40.10">
    <property type="entry name" value="Tetratricopeptide repeat domain"/>
    <property type="match status" value="1"/>
</dbReference>
<accession>A0ABS9IJ16</accession>
<keyword evidence="6" id="KW-0802">TPR repeat</keyword>
<comment type="catalytic activity">
    <reaction evidence="1">
        <text>ATP + protein L-histidine = ADP + protein N-phospho-L-histidine.</text>
        <dbReference type="EC" id="2.7.13.3"/>
    </reaction>
</comment>
<dbReference type="Pfam" id="PF02518">
    <property type="entry name" value="HATPase_c"/>
    <property type="match status" value="1"/>
</dbReference>
<keyword evidence="7" id="KW-0812">Transmembrane</keyword>
<proteinExistence type="predicted"/>
<dbReference type="Pfam" id="PF13424">
    <property type="entry name" value="TPR_12"/>
    <property type="match status" value="1"/>
</dbReference>
<dbReference type="SMART" id="SM00388">
    <property type="entry name" value="HisKA"/>
    <property type="match status" value="1"/>
</dbReference>
<name>A0ABS9IJ16_9FLAO</name>
<keyword evidence="7" id="KW-1133">Transmembrane helix</keyword>
<dbReference type="InterPro" id="IPR011990">
    <property type="entry name" value="TPR-like_helical_dom_sf"/>
</dbReference>
<evidence type="ECO:0000256" key="7">
    <source>
        <dbReference type="SAM" id="Phobius"/>
    </source>
</evidence>
<comment type="caution">
    <text evidence="10">The sequence shown here is derived from an EMBL/GenBank/DDBJ whole genome shotgun (WGS) entry which is preliminary data.</text>
</comment>
<evidence type="ECO:0000259" key="8">
    <source>
        <dbReference type="PROSITE" id="PS50109"/>
    </source>
</evidence>
<evidence type="ECO:0000256" key="3">
    <source>
        <dbReference type="ARBA" id="ARBA00022553"/>
    </source>
</evidence>
<dbReference type="EC" id="2.7.13.3" evidence="2"/>
<dbReference type="SMART" id="SM00448">
    <property type="entry name" value="REC"/>
    <property type="match status" value="1"/>
</dbReference>
<dbReference type="SUPFAM" id="SSF47384">
    <property type="entry name" value="Homodimeric domain of signal transducing histidine kinase"/>
    <property type="match status" value="1"/>
</dbReference>
<dbReference type="RefSeq" id="WP_237231219.1">
    <property type="nucleotide sequence ID" value="NZ_JAKKDV010000002.1"/>
</dbReference>
<keyword evidence="11" id="KW-1185">Reference proteome</keyword>
<evidence type="ECO:0000256" key="4">
    <source>
        <dbReference type="ARBA" id="ARBA00023012"/>
    </source>
</evidence>
<dbReference type="Gene3D" id="3.40.50.2300">
    <property type="match status" value="1"/>
</dbReference>
<dbReference type="Gene3D" id="1.10.287.130">
    <property type="match status" value="1"/>
</dbReference>
<feature type="modified residue" description="4-aspartylphosphate" evidence="5">
    <location>
        <position position="674"/>
    </location>
</feature>
<dbReference type="Gene3D" id="3.30.565.10">
    <property type="entry name" value="Histidine kinase-like ATPase, C-terminal domain"/>
    <property type="match status" value="1"/>
</dbReference>
<dbReference type="PROSITE" id="PS50110">
    <property type="entry name" value="RESPONSE_REGULATORY"/>
    <property type="match status" value="1"/>
</dbReference>
<dbReference type="InterPro" id="IPR001789">
    <property type="entry name" value="Sig_transdc_resp-reg_receiver"/>
</dbReference>
<dbReference type="CDD" id="cd00082">
    <property type="entry name" value="HisKA"/>
    <property type="match status" value="1"/>
</dbReference>
<dbReference type="Pfam" id="PF00072">
    <property type="entry name" value="Response_reg"/>
    <property type="match status" value="1"/>
</dbReference>
<dbReference type="InterPro" id="IPR036097">
    <property type="entry name" value="HisK_dim/P_sf"/>
</dbReference>
<dbReference type="CDD" id="cd17546">
    <property type="entry name" value="REC_hyHK_CKI1_RcsC-like"/>
    <property type="match status" value="1"/>
</dbReference>
<dbReference type="SUPFAM" id="SSF52172">
    <property type="entry name" value="CheY-like"/>
    <property type="match status" value="1"/>
</dbReference>
<dbReference type="InterPro" id="IPR003661">
    <property type="entry name" value="HisK_dim/P_dom"/>
</dbReference>
<dbReference type="SMART" id="SM00387">
    <property type="entry name" value="HATPase_c"/>
    <property type="match status" value="1"/>
</dbReference>
<evidence type="ECO:0000259" key="9">
    <source>
        <dbReference type="PROSITE" id="PS50110"/>
    </source>
</evidence>
<feature type="repeat" description="TPR" evidence="6">
    <location>
        <begin position="108"/>
        <end position="141"/>
    </location>
</feature>
<dbReference type="SUPFAM" id="SSF55874">
    <property type="entry name" value="ATPase domain of HSP90 chaperone/DNA topoisomerase II/histidine kinase"/>
    <property type="match status" value="1"/>
</dbReference>
<dbReference type="InterPro" id="IPR005467">
    <property type="entry name" value="His_kinase_dom"/>
</dbReference>
<organism evidence="10 11">
    <name type="scientific">Flaviramulus multivorans</name>
    <dbReference type="NCBI Taxonomy" id="1304750"/>
    <lineage>
        <taxon>Bacteria</taxon>
        <taxon>Pseudomonadati</taxon>
        <taxon>Bacteroidota</taxon>
        <taxon>Flavobacteriia</taxon>
        <taxon>Flavobacteriales</taxon>
        <taxon>Flavobacteriaceae</taxon>
        <taxon>Flaviramulus</taxon>
    </lineage>
</organism>
<dbReference type="PANTHER" id="PTHR45339">
    <property type="entry name" value="HYBRID SIGNAL TRANSDUCTION HISTIDINE KINASE J"/>
    <property type="match status" value="1"/>
</dbReference>
<keyword evidence="7" id="KW-0472">Membrane</keyword>
<dbReference type="InterPro" id="IPR019734">
    <property type="entry name" value="TPR_rpt"/>
</dbReference>
<dbReference type="Pfam" id="PF00512">
    <property type="entry name" value="HisKA"/>
    <property type="match status" value="1"/>
</dbReference>
<dbReference type="PRINTS" id="PR00344">
    <property type="entry name" value="BCTRLSENSOR"/>
</dbReference>
<keyword evidence="3 5" id="KW-0597">Phosphoprotein</keyword>
<dbReference type="PROSITE" id="PS50109">
    <property type="entry name" value="HIS_KIN"/>
    <property type="match status" value="1"/>
</dbReference>
<evidence type="ECO:0000313" key="10">
    <source>
        <dbReference type="EMBL" id="MCF7560543.1"/>
    </source>
</evidence>
<dbReference type="EMBL" id="JAKKDV010000002">
    <property type="protein sequence ID" value="MCF7560543.1"/>
    <property type="molecule type" value="Genomic_DNA"/>
</dbReference>
<dbReference type="CDD" id="cd16922">
    <property type="entry name" value="HATPase_EvgS-ArcB-TorS-like"/>
    <property type="match status" value="1"/>
</dbReference>
<dbReference type="PROSITE" id="PS50005">
    <property type="entry name" value="TPR"/>
    <property type="match status" value="1"/>
</dbReference>
<gene>
    <name evidence="10" type="ORF">L3X39_07825</name>
</gene>
<feature type="transmembrane region" description="Helical" evidence="7">
    <location>
        <begin position="319"/>
        <end position="338"/>
    </location>
</feature>
<dbReference type="PANTHER" id="PTHR45339:SF1">
    <property type="entry name" value="HYBRID SIGNAL TRANSDUCTION HISTIDINE KINASE J"/>
    <property type="match status" value="1"/>
</dbReference>
<feature type="domain" description="Histidine kinase" evidence="8">
    <location>
        <begin position="378"/>
        <end position="599"/>
    </location>
</feature>
<dbReference type="SUPFAM" id="SSF48452">
    <property type="entry name" value="TPR-like"/>
    <property type="match status" value="1"/>
</dbReference>
<dbReference type="Proteomes" id="UP001200022">
    <property type="component" value="Unassembled WGS sequence"/>
</dbReference>
<dbReference type="InterPro" id="IPR004358">
    <property type="entry name" value="Sig_transdc_His_kin-like_C"/>
</dbReference>
<dbReference type="InterPro" id="IPR003594">
    <property type="entry name" value="HATPase_dom"/>
</dbReference>
<dbReference type="InterPro" id="IPR036890">
    <property type="entry name" value="HATPase_C_sf"/>
</dbReference>
<dbReference type="PROSITE" id="PS50293">
    <property type="entry name" value="TPR_REGION"/>
    <property type="match status" value="1"/>
</dbReference>